<dbReference type="NCBIfam" id="TIGR00797">
    <property type="entry name" value="matE"/>
    <property type="match status" value="1"/>
</dbReference>
<feature type="transmembrane region" description="Helical" evidence="10">
    <location>
        <begin position="385"/>
        <end position="409"/>
    </location>
</feature>
<dbReference type="AlphaFoldDB" id="A0A9D0Z1L9"/>
<keyword evidence="4" id="KW-0813">Transport</keyword>
<dbReference type="EMBL" id="DVFK01000027">
    <property type="protein sequence ID" value="HIQ67300.1"/>
    <property type="molecule type" value="Genomic_DNA"/>
</dbReference>
<keyword evidence="6 10" id="KW-0812">Transmembrane</keyword>
<gene>
    <name evidence="11" type="ORF">IAB74_02160</name>
</gene>
<evidence type="ECO:0000256" key="8">
    <source>
        <dbReference type="ARBA" id="ARBA00023136"/>
    </source>
</evidence>
<evidence type="ECO:0000256" key="1">
    <source>
        <dbReference type="ARBA" id="ARBA00004651"/>
    </source>
</evidence>
<dbReference type="GO" id="GO:0005886">
    <property type="term" value="C:plasma membrane"/>
    <property type="evidence" value="ECO:0007669"/>
    <property type="project" value="UniProtKB-SubCell"/>
</dbReference>
<feature type="transmembrane region" description="Helical" evidence="10">
    <location>
        <begin position="12"/>
        <end position="34"/>
    </location>
</feature>
<dbReference type="InterPro" id="IPR002528">
    <property type="entry name" value="MATE_fam"/>
</dbReference>
<feature type="transmembrane region" description="Helical" evidence="10">
    <location>
        <begin position="415"/>
        <end position="435"/>
    </location>
</feature>
<evidence type="ECO:0000256" key="9">
    <source>
        <dbReference type="ARBA" id="ARBA00023251"/>
    </source>
</evidence>
<evidence type="ECO:0000256" key="7">
    <source>
        <dbReference type="ARBA" id="ARBA00022989"/>
    </source>
</evidence>
<organism evidence="11 12">
    <name type="scientific">Candidatus Faecousia excrementigallinarum</name>
    <dbReference type="NCBI Taxonomy" id="2840806"/>
    <lineage>
        <taxon>Bacteria</taxon>
        <taxon>Bacillati</taxon>
        <taxon>Bacillota</taxon>
        <taxon>Clostridia</taxon>
        <taxon>Eubacteriales</taxon>
        <taxon>Oscillospiraceae</taxon>
        <taxon>Faecousia</taxon>
    </lineage>
</organism>
<proteinExistence type="inferred from homology"/>
<keyword evidence="9" id="KW-0046">Antibiotic resistance</keyword>
<feature type="transmembrane region" description="Helical" evidence="10">
    <location>
        <begin position="93"/>
        <end position="115"/>
    </location>
</feature>
<dbReference type="InterPro" id="IPR048279">
    <property type="entry name" value="MdtK-like"/>
</dbReference>
<reference evidence="11" key="1">
    <citation type="submission" date="2020-10" db="EMBL/GenBank/DDBJ databases">
        <authorList>
            <person name="Gilroy R."/>
        </authorList>
    </citation>
    <scope>NUCLEOTIDE SEQUENCE</scope>
    <source>
        <strain evidence="11">13361</strain>
    </source>
</reference>
<evidence type="ECO:0000256" key="4">
    <source>
        <dbReference type="ARBA" id="ARBA00022448"/>
    </source>
</evidence>
<comment type="similarity">
    <text evidence="2">Belongs to the multi antimicrobial extrusion (MATE) (TC 2.A.66.1) family. MepA subfamily.</text>
</comment>
<comment type="subcellular location">
    <subcellularLocation>
        <location evidence="1">Cell membrane</location>
        <topology evidence="1">Multi-pass membrane protein</topology>
    </subcellularLocation>
</comment>
<name>A0A9D0Z1L9_9FIRM</name>
<keyword evidence="5" id="KW-1003">Cell membrane</keyword>
<feature type="transmembrane region" description="Helical" evidence="10">
    <location>
        <begin position="193"/>
        <end position="215"/>
    </location>
</feature>
<dbReference type="PANTHER" id="PTHR43823">
    <property type="entry name" value="SPORULATION PROTEIN YKVU"/>
    <property type="match status" value="1"/>
</dbReference>
<evidence type="ECO:0000256" key="5">
    <source>
        <dbReference type="ARBA" id="ARBA00022475"/>
    </source>
</evidence>
<keyword evidence="7 10" id="KW-1133">Transmembrane helix</keyword>
<evidence type="ECO:0000256" key="3">
    <source>
        <dbReference type="ARBA" id="ARBA00022106"/>
    </source>
</evidence>
<feature type="transmembrane region" description="Helical" evidence="10">
    <location>
        <begin position="135"/>
        <end position="157"/>
    </location>
</feature>
<dbReference type="CDD" id="cd13143">
    <property type="entry name" value="MATE_MepA_like"/>
    <property type="match status" value="1"/>
</dbReference>
<dbReference type="GO" id="GO:0046677">
    <property type="term" value="P:response to antibiotic"/>
    <property type="evidence" value="ECO:0007669"/>
    <property type="project" value="UniProtKB-KW"/>
</dbReference>
<dbReference type="GO" id="GO:0015297">
    <property type="term" value="F:antiporter activity"/>
    <property type="evidence" value="ECO:0007669"/>
    <property type="project" value="InterPro"/>
</dbReference>
<dbReference type="GO" id="GO:0042910">
    <property type="term" value="F:xenobiotic transmembrane transporter activity"/>
    <property type="evidence" value="ECO:0007669"/>
    <property type="project" value="InterPro"/>
</dbReference>
<evidence type="ECO:0000256" key="6">
    <source>
        <dbReference type="ARBA" id="ARBA00022692"/>
    </source>
</evidence>
<evidence type="ECO:0000256" key="10">
    <source>
        <dbReference type="SAM" id="Phobius"/>
    </source>
</evidence>
<keyword evidence="8 10" id="KW-0472">Membrane</keyword>
<feature type="transmembrane region" description="Helical" evidence="10">
    <location>
        <begin position="272"/>
        <end position="298"/>
    </location>
</feature>
<reference evidence="11" key="2">
    <citation type="journal article" date="2021" name="PeerJ">
        <title>Extensive microbial diversity within the chicken gut microbiome revealed by metagenomics and culture.</title>
        <authorList>
            <person name="Gilroy R."/>
            <person name="Ravi A."/>
            <person name="Getino M."/>
            <person name="Pursley I."/>
            <person name="Horton D.L."/>
            <person name="Alikhan N.F."/>
            <person name="Baker D."/>
            <person name="Gharbi K."/>
            <person name="Hall N."/>
            <person name="Watson M."/>
            <person name="Adriaenssens E.M."/>
            <person name="Foster-Nyarko E."/>
            <person name="Jarju S."/>
            <person name="Secka A."/>
            <person name="Antonio M."/>
            <person name="Oren A."/>
            <person name="Chaudhuri R.R."/>
            <person name="La Ragione R."/>
            <person name="Hildebrand F."/>
            <person name="Pallen M.J."/>
        </authorList>
    </citation>
    <scope>NUCLEOTIDE SEQUENCE</scope>
    <source>
        <strain evidence="11">13361</strain>
    </source>
</reference>
<evidence type="ECO:0000313" key="12">
    <source>
        <dbReference type="Proteomes" id="UP000886796"/>
    </source>
</evidence>
<dbReference type="PIRSF" id="PIRSF006603">
    <property type="entry name" value="DinF"/>
    <property type="match status" value="1"/>
</dbReference>
<evidence type="ECO:0000256" key="2">
    <source>
        <dbReference type="ARBA" id="ARBA00008417"/>
    </source>
</evidence>
<feature type="transmembrane region" description="Helical" evidence="10">
    <location>
        <begin position="54"/>
        <end position="72"/>
    </location>
</feature>
<protein>
    <recommendedName>
        <fullName evidence="3">Multidrug export protein MepA</fullName>
    </recommendedName>
</protein>
<comment type="caution">
    <text evidence="11">The sequence shown here is derived from an EMBL/GenBank/DDBJ whole genome shotgun (WGS) entry which is preliminary data.</text>
</comment>
<feature type="transmembrane region" description="Helical" evidence="10">
    <location>
        <begin position="350"/>
        <end position="373"/>
    </location>
</feature>
<accession>A0A9D0Z1L9</accession>
<dbReference type="InterPro" id="IPR045070">
    <property type="entry name" value="MATE_MepA-like"/>
</dbReference>
<feature type="transmembrane region" description="Helical" evidence="10">
    <location>
        <begin position="318"/>
        <end position="344"/>
    </location>
</feature>
<feature type="transmembrane region" description="Helical" evidence="10">
    <location>
        <begin position="164"/>
        <end position="187"/>
    </location>
</feature>
<evidence type="ECO:0000313" key="11">
    <source>
        <dbReference type="EMBL" id="HIQ67300.1"/>
    </source>
</evidence>
<sequence length="443" mass="48194">MSDNRLDQDFRIPALLKFTAPTAIMMVFMALYQMVDGAFVSRFVGENALSALNIVYPIPSIMFAFSIMLSTGSSAIIAKNMGEGNMHLARENFSFSVAVGLALGIAFALVGALFMEPLLHLLGATPLLFPYCRDYLFILVLASPLAVFQVLFQTYFVTAGKPQLGLVVTVLGGLSNILLDYVFIVVFHMGVSGAALATAIGYAIPGLFGLVYFLVNRKGTLYFVKPVFRGRVLLHSCTNGASEMVSNLALAITTFLFNTLMLRYAGESGVSAITIVLYAQFLMTSVFFGFSTGVAPVVSFQYGSANTVQLKKVFRNSLMIIGVISVVVFALSQLCSGPVIRVFVTPDSPVFAITSHGFALFSISFLFTGINIFASALFTAFSNGVVSAILSFLRTFVFLILSLLLLPWLWELDGVWLAVPVAEILALCISLYYLVKLKKVYHY</sequence>
<dbReference type="Proteomes" id="UP000886796">
    <property type="component" value="Unassembled WGS sequence"/>
</dbReference>
<dbReference type="InterPro" id="IPR051327">
    <property type="entry name" value="MATE_MepA_subfamily"/>
</dbReference>
<dbReference type="Pfam" id="PF01554">
    <property type="entry name" value="MatE"/>
    <property type="match status" value="2"/>
</dbReference>
<feature type="transmembrane region" description="Helical" evidence="10">
    <location>
        <begin position="248"/>
        <end position="266"/>
    </location>
</feature>
<dbReference type="PANTHER" id="PTHR43823:SF3">
    <property type="entry name" value="MULTIDRUG EXPORT PROTEIN MEPA"/>
    <property type="match status" value="1"/>
</dbReference>